<dbReference type="GO" id="GO:0006357">
    <property type="term" value="P:regulation of transcription by RNA polymerase II"/>
    <property type="evidence" value="ECO:0007669"/>
    <property type="project" value="TreeGrafter"/>
</dbReference>
<organism evidence="1 2">
    <name type="scientific">Coptis chinensis</name>
    <dbReference type="NCBI Taxonomy" id="261450"/>
    <lineage>
        <taxon>Eukaryota</taxon>
        <taxon>Viridiplantae</taxon>
        <taxon>Streptophyta</taxon>
        <taxon>Embryophyta</taxon>
        <taxon>Tracheophyta</taxon>
        <taxon>Spermatophyta</taxon>
        <taxon>Magnoliopsida</taxon>
        <taxon>Ranunculales</taxon>
        <taxon>Ranunculaceae</taxon>
        <taxon>Coptidoideae</taxon>
        <taxon>Coptis</taxon>
    </lineage>
</organism>
<name>A0A835HW53_9MAGN</name>
<protein>
    <recommendedName>
        <fullName evidence="3">Dirigent protein</fullName>
    </recommendedName>
</protein>
<reference evidence="1 2" key="1">
    <citation type="submission" date="2020-10" db="EMBL/GenBank/DDBJ databases">
        <title>The Coptis chinensis genome and diversification of protoberbering-type alkaloids.</title>
        <authorList>
            <person name="Wang B."/>
            <person name="Shu S."/>
            <person name="Song C."/>
            <person name="Liu Y."/>
        </authorList>
    </citation>
    <scope>NUCLEOTIDE SEQUENCE [LARGE SCALE GENOMIC DNA]</scope>
    <source>
        <strain evidence="1">HL-2020</strain>
        <tissue evidence="1">Leaf</tissue>
    </source>
</reference>
<comment type="caution">
    <text evidence="1">The sequence shown here is derived from an EMBL/GenBank/DDBJ whole genome shotgun (WGS) entry which is preliminary data.</text>
</comment>
<dbReference type="AlphaFoldDB" id="A0A835HW53"/>
<evidence type="ECO:0000313" key="2">
    <source>
        <dbReference type="Proteomes" id="UP000631114"/>
    </source>
</evidence>
<dbReference type="GO" id="GO:0005634">
    <property type="term" value="C:nucleus"/>
    <property type="evidence" value="ECO:0007669"/>
    <property type="project" value="TreeGrafter"/>
</dbReference>
<dbReference type="EMBL" id="JADFTS010000005">
    <property type="protein sequence ID" value="KAF9605307.1"/>
    <property type="molecule type" value="Genomic_DNA"/>
</dbReference>
<proteinExistence type="predicted"/>
<dbReference type="Proteomes" id="UP000631114">
    <property type="component" value="Unassembled WGS sequence"/>
</dbReference>
<dbReference type="InterPro" id="IPR053031">
    <property type="entry name" value="Cuticle_assoc_protein"/>
</dbReference>
<gene>
    <name evidence="1" type="ORF">IFM89_015923</name>
</gene>
<dbReference type="PANTHER" id="PTHR34396:SF25">
    <property type="entry name" value="BOUNDARY ELEMENT ASSOCIATED FACTOR"/>
    <property type="match status" value="1"/>
</dbReference>
<dbReference type="GO" id="GO:1990837">
    <property type="term" value="F:sequence-specific double-stranded DNA binding"/>
    <property type="evidence" value="ECO:0007669"/>
    <property type="project" value="TreeGrafter"/>
</dbReference>
<evidence type="ECO:0000313" key="1">
    <source>
        <dbReference type="EMBL" id="KAF9605307.1"/>
    </source>
</evidence>
<sequence length="252" mass="28214">MAKTLLKSAFSFTIFSIFISQCLILAIDGKQDVFGQRLSPTKHGLKKEKLTHFKVYWHDVVGGPKPTSVIVVNPPNSTLNGGFGFGSVTIEVVGRDFTTQSSCCFGSGGEPSYKKSLNHIKVSLSRGGTSHLRRHRENLVLLELQPRSGQTIIGRTENGVVYSFKFNKIIARRETVRYFVVEELPFVKVEKPTFHRWIKMAFGPQFKPPCRSTMRSDVMLSFQEERSALKDILRSVPGKVCLTSICGTPNRS</sequence>
<accession>A0A835HW53</accession>
<evidence type="ECO:0008006" key="3">
    <source>
        <dbReference type="Google" id="ProtNLM"/>
    </source>
</evidence>
<dbReference type="PANTHER" id="PTHR34396">
    <property type="entry name" value="OS03G0264950 PROTEIN-RELATED"/>
    <property type="match status" value="1"/>
</dbReference>
<keyword evidence="2" id="KW-1185">Reference proteome</keyword>